<dbReference type="AlphaFoldDB" id="A0A4R4E2L8"/>
<keyword evidence="3" id="KW-1185">Reference proteome</keyword>
<keyword evidence="1" id="KW-0472">Membrane</keyword>
<dbReference type="OrthoDB" id="3862418at2"/>
<feature type="transmembrane region" description="Helical" evidence="1">
    <location>
        <begin position="40"/>
        <end position="59"/>
    </location>
</feature>
<proteinExistence type="predicted"/>
<feature type="transmembrane region" description="Helical" evidence="1">
    <location>
        <begin position="354"/>
        <end position="379"/>
    </location>
</feature>
<feature type="transmembrane region" description="Helical" evidence="1">
    <location>
        <begin position="171"/>
        <end position="188"/>
    </location>
</feature>
<dbReference type="Proteomes" id="UP000295164">
    <property type="component" value="Unassembled WGS sequence"/>
</dbReference>
<evidence type="ECO:0000256" key="1">
    <source>
        <dbReference type="SAM" id="Phobius"/>
    </source>
</evidence>
<feature type="transmembrane region" description="Helical" evidence="1">
    <location>
        <begin position="223"/>
        <end position="250"/>
    </location>
</feature>
<evidence type="ECO:0008006" key="4">
    <source>
        <dbReference type="Google" id="ProtNLM"/>
    </source>
</evidence>
<sequence length="466" mass="53552">MYFIFWYDYVALPIYLMILGGLLLTYFHRKHRHEPELKKYFTRGMVLKFIGGIAIGLIYEHYYRGAYDGRWYFEGANVLNTYFSRHPGEVFRVFFNSIGDFNNTNLDGLNMSNYFLFANESFFVAKIGALFNYGAFHMFLPLSLIFCFFAYIALWNFFVFIQREFGIRTQLAAFCTIFIPSVLVWDSSIFKDTVTFSSMCWLFITGYYAFVRPRKVLQNIAGFALAAYLIISVKVYIFAAFVPFFLLFIFNSYKDRIRNDAVRVLATPFIFVIAGAAILVFLRNADELLGRYSVENALDTAANTYNNITMYGGSAGSAYDLNVDFSSPLGILAAIPVGINLTLFRPYPWEYAKIFIFFSSIESMLVLYFTVMLFFKGGLGSTFKIIARTPVLQFCVMFTGLFAFMTGIAAANFGTLVRYKIPCLPFYFLFLVYLYQVKVAEARERDAAKLRALHDQESEDIPVHSS</sequence>
<keyword evidence="1" id="KW-0812">Transmembrane</keyword>
<feature type="transmembrane region" description="Helical" evidence="1">
    <location>
        <begin position="417"/>
        <end position="435"/>
    </location>
</feature>
<dbReference type="RefSeq" id="WP_131851482.1">
    <property type="nucleotide sequence ID" value="NZ_SKFH01000008.1"/>
</dbReference>
<accession>A0A4R4E2L8</accession>
<protein>
    <recommendedName>
        <fullName evidence="4">Glycosyltransferase RgtA/B/C/D-like domain-containing protein</fullName>
    </recommendedName>
</protein>
<organism evidence="2 3">
    <name type="scientific">Flaviaesturariibacter aridisoli</name>
    <dbReference type="NCBI Taxonomy" id="2545761"/>
    <lineage>
        <taxon>Bacteria</taxon>
        <taxon>Pseudomonadati</taxon>
        <taxon>Bacteroidota</taxon>
        <taxon>Chitinophagia</taxon>
        <taxon>Chitinophagales</taxon>
        <taxon>Chitinophagaceae</taxon>
        <taxon>Flaviaestuariibacter</taxon>
    </lineage>
</organism>
<comment type="caution">
    <text evidence="2">The sequence shown here is derived from an EMBL/GenBank/DDBJ whole genome shotgun (WGS) entry which is preliminary data.</text>
</comment>
<evidence type="ECO:0000313" key="2">
    <source>
        <dbReference type="EMBL" id="TCZ73137.1"/>
    </source>
</evidence>
<feature type="transmembrane region" description="Helical" evidence="1">
    <location>
        <begin position="262"/>
        <end position="282"/>
    </location>
</feature>
<feature type="transmembrane region" description="Helical" evidence="1">
    <location>
        <begin position="6"/>
        <end position="28"/>
    </location>
</feature>
<feature type="transmembrane region" description="Helical" evidence="1">
    <location>
        <begin position="329"/>
        <end position="348"/>
    </location>
</feature>
<feature type="transmembrane region" description="Helical" evidence="1">
    <location>
        <begin position="391"/>
        <end position="411"/>
    </location>
</feature>
<dbReference type="EMBL" id="SKFH01000008">
    <property type="protein sequence ID" value="TCZ73137.1"/>
    <property type="molecule type" value="Genomic_DNA"/>
</dbReference>
<feature type="transmembrane region" description="Helical" evidence="1">
    <location>
        <begin position="194"/>
        <end position="211"/>
    </location>
</feature>
<evidence type="ECO:0000313" key="3">
    <source>
        <dbReference type="Proteomes" id="UP000295164"/>
    </source>
</evidence>
<keyword evidence="1" id="KW-1133">Transmembrane helix</keyword>
<feature type="transmembrane region" description="Helical" evidence="1">
    <location>
        <begin position="138"/>
        <end position="159"/>
    </location>
</feature>
<name>A0A4R4E2L8_9BACT</name>
<gene>
    <name evidence="2" type="ORF">E0486_07225</name>
</gene>
<reference evidence="2 3" key="1">
    <citation type="submission" date="2019-03" db="EMBL/GenBank/DDBJ databases">
        <authorList>
            <person name="Kim M.K.M."/>
        </authorList>
    </citation>
    <scope>NUCLEOTIDE SEQUENCE [LARGE SCALE GENOMIC DNA]</scope>
    <source>
        <strain evidence="2 3">17J68-15</strain>
    </source>
</reference>